<keyword evidence="6" id="KW-0175">Coiled coil</keyword>
<dbReference type="GO" id="GO:0030313">
    <property type="term" value="C:cell envelope"/>
    <property type="evidence" value="ECO:0007669"/>
    <property type="project" value="UniProtKB-SubCell"/>
</dbReference>
<evidence type="ECO:0000256" key="3">
    <source>
        <dbReference type="ARBA" id="ARBA00009477"/>
    </source>
</evidence>
<dbReference type="SUPFAM" id="SSF111369">
    <property type="entry name" value="HlyD-like secretion proteins"/>
    <property type="match status" value="1"/>
</dbReference>
<dbReference type="Proteomes" id="UP000034086">
    <property type="component" value="Unassembled WGS sequence"/>
</dbReference>
<dbReference type="InterPro" id="IPR006143">
    <property type="entry name" value="RND_pump_MFP"/>
</dbReference>
<protein>
    <submittedName>
        <fullName evidence="9">Efflux transporter, RND family, MFP subunit</fullName>
    </submittedName>
</protein>
<sequence>MLRKLKKTLAKRKKLILALGILLVVFLIGRNLIIGKNKGLTKESVKRGTVAQEMVLSGEVKAIQDAKLYFAMPGELAWLGVKEGDLVKKGQVLVRLDTTNLYASYEMATSDLRLAQAVLDRVYDEVKGHETDESFLLREKRTTAEVTKDKAYRALTIAGKNLSNASLRAPFDGVIANVTYPFPGIYLFNTNYMIQIVNPRTFYFEVVADQTEVVDLKVGQKVGIKLDSFDEAVEGMVEYISLSPIEGEAGATYKVKIKIDSWPFDLNKIKVGMTGDAKFILSERQNALYLPPKFVNSDQKGKYVNLGRKNNKVYIETGIEGDDRVEVKGNIKEGNVVYD</sequence>
<name>A0A0G1M315_9BACT</name>
<comment type="subcellular location">
    <subcellularLocation>
        <location evidence="1">Cell envelope</location>
    </subcellularLocation>
    <subcellularLocation>
        <location evidence="2">Membrane</location>
    </subcellularLocation>
</comment>
<evidence type="ECO:0000256" key="7">
    <source>
        <dbReference type="ARBA" id="ARBA00023136"/>
    </source>
</evidence>
<gene>
    <name evidence="9" type="ORF">UX03_C0030G0007</name>
</gene>
<dbReference type="Gene3D" id="2.40.50.100">
    <property type="match status" value="1"/>
</dbReference>
<organism evidence="9 10">
    <name type="scientific">Candidatus Woesebacteria bacterium GW2011_GWE1_45_18</name>
    <dbReference type="NCBI Taxonomy" id="1618598"/>
    <lineage>
        <taxon>Bacteria</taxon>
        <taxon>Candidatus Woeseibacteriota</taxon>
    </lineage>
</organism>
<evidence type="ECO:0000313" key="10">
    <source>
        <dbReference type="Proteomes" id="UP000034086"/>
    </source>
</evidence>
<evidence type="ECO:0000256" key="1">
    <source>
        <dbReference type="ARBA" id="ARBA00004196"/>
    </source>
</evidence>
<dbReference type="PANTHER" id="PTHR32347">
    <property type="entry name" value="EFFLUX SYSTEM COMPONENT YKNX-RELATED"/>
    <property type="match status" value="1"/>
</dbReference>
<dbReference type="InterPro" id="IPR050465">
    <property type="entry name" value="UPF0194_transport"/>
</dbReference>
<dbReference type="GO" id="GO:0016020">
    <property type="term" value="C:membrane"/>
    <property type="evidence" value="ECO:0007669"/>
    <property type="project" value="InterPro"/>
</dbReference>
<keyword evidence="4" id="KW-0812">Transmembrane</keyword>
<keyword evidence="5" id="KW-1133">Transmembrane helix</keyword>
<evidence type="ECO:0000256" key="4">
    <source>
        <dbReference type="ARBA" id="ARBA00022692"/>
    </source>
</evidence>
<feature type="domain" description="LcnD-like C-terminal" evidence="8">
    <location>
        <begin position="209"/>
        <end position="282"/>
    </location>
</feature>
<keyword evidence="7" id="KW-0472">Membrane</keyword>
<comment type="caution">
    <text evidence="9">The sequence shown here is derived from an EMBL/GenBank/DDBJ whole genome shotgun (WGS) entry which is preliminary data.</text>
</comment>
<dbReference type="GO" id="GO:0022857">
    <property type="term" value="F:transmembrane transporter activity"/>
    <property type="evidence" value="ECO:0007669"/>
    <property type="project" value="InterPro"/>
</dbReference>
<dbReference type="Pfam" id="PF25940">
    <property type="entry name" value="LcnD_C"/>
    <property type="match status" value="1"/>
</dbReference>
<evidence type="ECO:0000313" key="9">
    <source>
        <dbReference type="EMBL" id="KKU02586.1"/>
    </source>
</evidence>
<dbReference type="EMBL" id="LCKQ01000030">
    <property type="protein sequence ID" value="KKU02586.1"/>
    <property type="molecule type" value="Genomic_DNA"/>
</dbReference>
<dbReference type="NCBIfam" id="TIGR01730">
    <property type="entry name" value="RND_mfp"/>
    <property type="match status" value="1"/>
</dbReference>
<proteinExistence type="inferred from homology"/>
<evidence type="ECO:0000259" key="8">
    <source>
        <dbReference type="Pfam" id="PF25940"/>
    </source>
</evidence>
<dbReference type="PANTHER" id="PTHR32347:SF14">
    <property type="entry name" value="EFFLUX SYSTEM COMPONENT YKNX-RELATED"/>
    <property type="match status" value="1"/>
</dbReference>
<dbReference type="InterPro" id="IPR058795">
    <property type="entry name" value="LcnD_C"/>
</dbReference>
<accession>A0A0G1M315</accession>
<evidence type="ECO:0000256" key="5">
    <source>
        <dbReference type="ARBA" id="ARBA00022989"/>
    </source>
</evidence>
<dbReference type="AlphaFoldDB" id="A0A0G1M315"/>
<reference evidence="9 10" key="1">
    <citation type="journal article" date="2015" name="Nature">
        <title>rRNA introns, odd ribosomes, and small enigmatic genomes across a large radiation of phyla.</title>
        <authorList>
            <person name="Brown C.T."/>
            <person name="Hug L.A."/>
            <person name="Thomas B.C."/>
            <person name="Sharon I."/>
            <person name="Castelle C.J."/>
            <person name="Singh A."/>
            <person name="Wilkins M.J."/>
            <person name="Williams K.H."/>
            <person name="Banfield J.F."/>
        </authorList>
    </citation>
    <scope>NUCLEOTIDE SEQUENCE [LARGE SCALE GENOMIC DNA]</scope>
</reference>
<evidence type="ECO:0000256" key="6">
    <source>
        <dbReference type="ARBA" id="ARBA00023054"/>
    </source>
</evidence>
<comment type="similarity">
    <text evidence="3">Belongs to the membrane fusion protein (MFP) (TC 8.A.1) family.</text>
</comment>
<evidence type="ECO:0000256" key="2">
    <source>
        <dbReference type="ARBA" id="ARBA00004370"/>
    </source>
</evidence>
<dbReference type="Gene3D" id="2.40.30.170">
    <property type="match status" value="1"/>
</dbReference>